<dbReference type="EMBL" id="CM023486">
    <property type="protein sequence ID" value="KAH6927164.1"/>
    <property type="molecule type" value="Genomic_DNA"/>
</dbReference>
<dbReference type="Proteomes" id="UP000821845">
    <property type="component" value="Chromosome 6"/>
</dbReference>
<protein>
    <submittedName>
        <fullName evidence="1">Uncharacterized protein</fullName>
    </submittedName>
</protein>
<name>A0ACB7RZC5_HYAAI</name>
<evidence type="ECO:0000313" key="2">
    <source>
        <dbReference type="Proteomes" id="UP000821845"/>
    </source>
</evidence>
<sequence>MLPIVAILLAVAVFLISAGTIAWLYLRLIRQMSWEDHKGSYQPSKTEEKVLGKSLSLLNGKAKTGTYDETDKDVEAAKEEPSDSSVTLLSVTPREPVDDRGALNGSTADFDQSLATSDTRCSENCPITSTPADAASVCHSTRPRGSIAYAGRSLKYAPMTPMAADHNQRAASEASMTIDPDKRATRTNEPARNRSACTSAAVTRRGEAMSEVVEELSLSPMLWDYAGFEWPGKNREDVFTTDADPHTGSECSGACCEDEEEEEEDSDGHSSTSGVHRVQRKAERSYSCYPFVEHGLHQVQDQRFIQFVPPECAIVHSSTAASTGSLPISEEDEADQAFFGKAQHDETYRQYLESIILKRKARMYYGRYGHIPHS</sequence>
<organism evidence="1 2">
    <name type="scientific">Hyalomma asiaticum</name>
    <name type="common">Tick</name>
    <dbReference type="NCBI Taxonomy" id="266040"/>
    <lineage>
        <taxon>Eukaryota</taxon>
        <taxon>Metazoa</taxon>
        <taxon>Ecdysozoa</taxon>
        <taxon>Arthropoda</taxon>
        <taxon>Chelicerata</taxon>
        <taxon>Arachnida</taxon>
        <taxon>Acari</taxon>
        <taxon>Parasitiformes</taxon>
        <taxon>Ixodida</taxon>
        <taxon>Ixodoidea</taxon>
        <taxon>Ixodidae</taxon>
        <taxon>Hyalomminae</taxon>
        <taxon>Hyalomma</taxon>
    </lineage>
</organism>
<evidence type="ECO:0000313" key="1">
    <source>
        <dbReference type="EMBL" id="KAH6927164.1"/>
    </source>
</evidence>
<comment type="caution">
    <text evidence="1">The sequence shown here is derived from an EMBL/GenBank/DDBJ whole genome shotgun (WGS) entry which is preliminary data.</text>
</comment>
<proteinExistence type="predicted"/>
<accession>A0ACB7RZC5</accession>
<reference evidence="1" key="1">
    <citation type="submission" date="2020-05" db="EMBL/GenBank/DDBJ databases">
        <title>Large-scale comparative analyses of tick genomes elucidate their genetic diversity and vector capacities.</title>
        <authorList>
            <person name="Jia N."/>
            <person name="Wang J."/>
            <person name="Shi W."/>
            <person name="Du L."/>
            <person name="Sun Y."/>
            <person name="Zhan W."/>
            <person name="Jiang J."/>
            <person name="Wang Q."/>
            <person name="Zhang B."/>
            <person name="Ji P."/>
            <person name="Sakyi L.B."/>
            <person name="Cui X."/>
            <person name="Yuan T."/>
            <person name="Jiang B."/>
            <person name="Yang W."/>
            <person name="Lam T.T.-Y."/>
            <person name="Chang Q."/>
            <person name="Ding S."/>
            <person name="Wang X."/>
            <person name="Zhu J."/>
            <person name="Ruan X."/>
            <person name="Zhao L."/>
            <person name="Wei J."/>
            <person name="Que T."/>
            <person name="Du C."/>
            <person name="Cheng J."/>
            <person name="Dai P."/>
            <person name="Han X."/>
            <person name="Huang E."/>
            <person name="Gao Y."/>
            <person name="Liu J."/>
            <person name="Shao H."/>
            <person name="Ye R."/>
            <person name="Li L."/>
            <person name="Wei W."/>
            <person name="Wang X."/>
            <person name="Wang C."/>
            <person name="Yang T."/>
            <person name="Huo Q."/>
            <person name="Li W."/>
            <person name="Guo W."/>
            <person name="Chen H."/>
            <person name="Zhou L."/>
            <person name="Ni X."/>
            <person name="Tian J."/>
            <person name="Zhou Y."/>
            <person name="Sheng Y."/>
            <person name="Liu T."/>
            <person name="Pan Y."/>
            <person name="Xia L."/>
            <person name="Li J."/>
            <person name="Zhao F."/>
            <person name="Cao W."/>
        </authorList>
    </citation>
    <scope>NUCLEOTIDE SEQUENCE</scope>
    <source>
        <strain evidence="1">Hyas-2018</strain>
    </source>
</reference>
<keyword evidence="2" id="KW-1185">Reference proteome</keyword>
<gene>
    <name evidence="1" type="ORF">HPB50_000092</name>
</gene>